<feature type="compositionally biased region" description="Basic residues" evidence="1">
    <location>
        <begin position="8"/>
        <end position="23"/>
    </location>
</feature>
<dbReference type="KEGG" id="vg:1732782"/>
<dbReference type="RefSeq" id="AP_000076.1">
    <property type="nucleotide sequence ID" value="AC_000004.1"/>
</dbReference>
<evidence type="ECO:0000256" key="2">
    <source>
        <dbReference type="SAM" id="Phobius"/>
    </source>
</evidence>
<keyword evidence="2" id="KW-0472">Membrane</keyword>
<organism evidence="3">
    <name type="scientific">Duck atadenovirus A</name>
    <dbReference type="NCBI Taxonomy" id="130328"/>
    <lineage>
        <taxon>Viruses</taxon>
        <taxon>Varidnaviria</taxon>
        <taxon>Bamfordvirae</taxon>
        <taxon>Preplasmiviricota</taxon>
        <taxon>Polisuviricotina</taxon>
        <taxon>Pharingeaviricetes</taxon>
        <taxon>Rowavirales</taxon>
        <taxon>Adenoviridae</taxon>
        <taxon>Barthadenovirus</taxon>
        <taxon>Barthadenovirus galloanserae</taxon>
    </lineage>
</organism>
<feature type="compositionally biased region" description="Basic residues" evidence="1">
    <location>
        <begin position="30"/>
        <end position="43"/>
    </location>
</feature>
<dbReference type="RefSeq" id="NP_044698.1">
    <property type="nucleotide sequence ID" value="NC_001813.1"/>
</dbReference>
<evidence type="ECO:0000313" key="3">
    <source>
        <dbReference type="EMBL" id="QOS14178.1"/>
    </source>
</evidence>
<dbReference type="EMBL" id="MT646045">
    <property type="protein sequence ID" value="QOS14178.1"/>
    <property type="molecule type" value="Genomic_DNA"/>
</dbReference>
<reference evidence="3" key="1">
    <citation type="submission" date="2020-06" db="EMBL/GenBank/DDBJ databases">
        <authorList>
            <person name="Zhang Q."/>
        </authorList>
    </citation>
    <scope>NUCLEOTIDE SEQUENCE [LARGE SCALE GENOMIC DNA]</scope>
    <source>
        <strain evidence="3">JL-EDSV-629</strain>
    </source>
</reference>
<feature type="transmembrane region" description="Helical" evidence="2">
    <location>
        <begin position="170"/>
        <end position="189"/>
    </location>
</feature>
<dbReference type="OrthoDB" id="23094at10239"/>
<accession>A0A7M1VK55</accession>
<protein>
    <submittedName>
        <fullName evidence="3">Uncharacterized protein</fullName>
    </submittedName>
</protein>
<feature type="region of interest" description="Disordered" evidence="1">
    <location>
        <begin position="99"/>
        <end position="121"/>
    </location>
</feature>
<keyword evidence="2" id="KW-1133">Transmembrane helix</keyword>
<dbReference type="Proteomes" id="UP000594078">
    <property type="component" value="Segment"/>
</dbReference>
<name>A0A7M1VK55_9ADEN</name>
<sequence>MMITGAGRKSKAPAARRRRRRTTKTAPQRAPRRPTRTYTRRTTKGQVPKVIYVKAPPSQHPLDAELTRNAIWRGVQLPNPVYHPSIQPTVTAIVQPQTQTITPKPEPKPKPKAPPAVQEEEKWYDAPLYEEPIVKRSDGEADQDRAIKHKWNIDDVLDFLMKVPERTRKVVLISLFGTAVGAVIDLMLGSPLGLTSKIIRAILRIIPGGWIILNTFDGLGYLLGKGQEVLQITYDPGFVELAKRVQSSIPPHTAEEIAAAADRQLGGNTFTASLAALLHAVFLRDR</sequence>
<feature type="transmembrane region" description="Helical" evidence="2">
    <location>
        <begin position="201"/>
        <end position="223"/>
    </location>
</feature>
<feature type="region of interest" description="Disordered" evidence="1">
    <location>
        <begin position="1"/>
        <end position="44"/>
    </location>
</feature>
<keyword evidence="2" id="KW-0812">Transmembrane</keyword>
<gene>
    <name evidence="3" type="primary">ORF11</name>
</gene>
<proteinExistence type="predicted"/>
<evidence type="ECO:0000256" key="1">
    <source>
        <dbReference type="SAM" id="MobiDB-lite"/>
    </source>
</evidence>